<dbReference type="Proteomes" id="UP001320766">
    <property type="component" value="Unassembled WGS sequence"/>
</dbReference>
<organism evidence="2 3">
    <name type="scientific">Nonomuraea roseoviolacea subsp. carminata</name>
    <dbReference type="NCBI Taxonomy" id="160689"/>
    <lineage>
        <taxon>Bacteria</taxon>
        <taxon>Bacillati</taxon>
        <taxon>Actinomycetota</taxon>
        <taxon>Actinomycetes</taxon>
        <taxon>Streptosporangiales</taxon>
        <taxon>Streptosporangiaceae</taxon>
        <taxon>Nonomuraea</taxon>
    </lineage>
</organism>
<keyword evidence="1" id="KW-0732">Signal</keyword>
<proteinExistence type="predicted"/>
<feature type="signal peptide" evidence="1">
    <location>
        <begin position="1"/>
        <end position="25"/>
    </location>
</feature>
<protein>
    <submittedName>
        <fullName evidence="2">Uncharacterized protein</fullName>
    </submittedName>
</protein>
<comment type="caution">
    <text evidence="2">The sequence shown here is derived from an EMBL/GenBank/DDBJ whole genome shotgun (WGS) entry which is preliminary data.</text>
</comment>
<feature type="chain" id="PRO_5046428172" evidence="1">
    <location>
        <begin position="26"/>
        <end position="92"/>
    </location>
</feature>
<dbReference type="RefSeq" id="WP_253772381.1">
    <property type="nucleotide sequence ID" value="NZ_BAAAVE010000049.1"/>
</dbReference>
<sequence>MSSHKHAIAGVVTALALTGGVVAIAAGTMSSASATTPGFQADGGHRNRVKVRITLHNNNVNDNDNRADADAVAVDRSRPRPTITVTTKAPGQ</sequence>
<evidence type="ECO:0000313" key="3">
    <source>
        <dbReference type="Proteomes" id="UP001320766"/>
    </source>
</evidence>
<evidence type="ECO:0000313" key="2">
    <source>
        <dbReference type="EMBL" id="MCP2348544.1"/>
    </source>
</evidence>
<keyword evidence="3" id="KW-1185">Reference proteome</keyword>
<accession>A0ABT1K6A9</accession>
<reference evidence="2 3" key="1">
    <citation type="submission" date="2022-06" db="EMBL/GenBank/DDBJ databases">
        <title>Sequencing the genomes of 1000 actinobacteria strains.</title>
        <authorList>
            <person name="Klenk H.-P."/>
        </authorList>
    </citation>
    <scope>NUCLEOTIDE SEQUENCE [LARGE SCALE GENOMIC DNA]</scope>
    <source>
        <strain evidence="2 3">DSM 44170</strain>
    </source>
</reference>
<name>A0ABT1K6A9_9ACTN</name>
<evidence type="ECO:0000256" key="1">
    <source>
        <dbReference type="SAM" id="SignalP"/>
    </source>
</evidence>
<gene>
    <name evidence="2" type="ORF">HD595_004666</name>
</gene>
<dbReference type="EMBL" id="JAMZEC010000001">
    <property type="protein sequence ID" value="MCP2348544.1"/>
    <property type="molecule type" value="Genomic_DNA"/>
</dbReference>